<keyword evidence="2" id="KW-1185">Reference proteome</keyword>
<dbReference type="EMBL" id="AVOT02029942">
    <property type="protein sequence ID" value="MBW0522964.1"/>
    <property type="molecule type" value="Genomic_DNA"/>
</dbReference>
<dbReference type="AlphaFoldDB" id="A0A9Q3EKV0"/>
<evidence type="ECO:0000313" key="2">
    <source>
        <dbReference type="Proteomes" id="UP000765509"/>
    </source>
</evidence>
<sequence>MEDLKESKIKTKVEDISKDLKCLKVNPREEEDPHQRLPAQQLQDQRFLGLNIQIHHFLSFTTLRNFNEWIWKIMCHPQKVQKTSQE</sequence>
<accession>A0A9Q3EKV0</accession>
<comment type="caution">
    <text evidence="1">The sequence shown here is derived from an EMBL/GenBank/DDBJ whole genome shotgun (WGS) entry which is preliminary data.</text>
</comment>
<gene>
    <name evidence="1" type="ORF">O181_062679</name>
</gene>
<organism evidence="1 2">
    <name type="scientific">Austropuccinia psidii MF-1</name>
    <dbReference type="NCBI Taxonomy" id="1389203"/>
    <lineage>
        <taxon>Eukaryota</taxon>
        <taxon>Fungi</taxon>
        <taxon>Dikarya</taxon>
        <taxon>Basidiomycota</taxon>
        <taxon>Pucciniomycotina</taxon>
        <taxon>Pucciniomycetes</taxon>
        <taxon>Pucciniales</taxon>
        <taxon>Sphaerophragmiaceae</taxon>
        <taxon>Austropuccinia</taxon>
    </lineage>
</organism>
<evidence type="ECO:0000313" key="1">
    <source>
        <dbReference type="EMBL" id="MBW0522964.1"/>
    </source>
</evidence>
<proteinExistence type="predicted"/>
<name>A0A9Q3EKV0_9BASI</name>
<reference evidence="1" key="1">
    <citation type="submission" date="2021-03" db="EMBL/GenBank/DDBJ databases">
        <title>Draft genome sequence of rust myrtle Austropuccinia psidii MF-1, a brazilian biotype.</title>
        <authorList>
            <person name="Quecine M.C."/>
            <person name="Pachon D.M.R."/>
            <person name="Bonatelli M.L."/>
            <person name="Correr F.H."/>
            <person name="Franceschini L.M."/>
            <person name="Leite T.F."/>
            <person name="Margarido G.R.A."/>
            <person name="Almeida C.A."/>
            <person name="Ferrarezi J.A."/>
            <person name="Labate C.A."/>
        </authorList>
    </citation>
    <scope>NUCLEOTIDE SEQUENCE</scope>
    <source>
        <strain evidence="1">MF-1</strain>
    </source>
</reference>
<protein>
    <submittedName>
        <fullName evidence="1">Uncharacterized protein</fullName>
    </submittedName>
</protein>
<dbReference type="Proteomes" id="UP000765509">
    <property type="component" value="Unassembled WGS sequence"/>
</dbReference>